<dbReference type="Proteomes" id="UP000237347">
    <property type="component" value="Unassembled WGS sequence"/>
</dbReference>
<comment type="caution">
    <text evidence="2">The sequence shown here is derived from an EMBL/GenBank/DDBJ whole genome shotgun (WGS) entry which is preliminary data.</text>
</comment>
<dbReference type="AlphaFoldDB" id="A0AAW0J9U9"/>
<evidence type="ECO:0000313" key="3">
    <source>
        <dbReference type="Proteomes" id="UP000237347"/>
    </source>
</evidence>
<reference evidence="2 3" key="1">
    <citation type="journal article" date="2018" name="Sci. Data">
        <title>The draft genome sequence of cork oak.</title>
        <authorList>
            <person name="Ramos A.M."/>
            <person name="Usie A."/>
            <person name="Barbosa P."/>
            <person name="Barros P.M."/>
            <person name="Capote T."/>
            <person name="Chaves I."/>
            <person name="Simoes F."/>
            <person name="Abreu I."/>
            <person name="Carrasquinho I."/>
            <person name="Faro C."/>
            <person name="Guimaraes J.B."/>
            <person name="Mendonca D."/>
            <person name="Nobrega F."/>
            <person name="Rodrigues L."/>
            <person name="Saibo N.J.M."/>
            <person name="Varela M.C."/>
            <person name="Egas C."/>
            <person name="Matos J."/>
            <person name="Miguel C.M."/>
            <person name="Oliveira M.M."/>
            <person name="Ricardo C.P."/>
            <person name="Goncalves S."/>
        </authorList>
    </citation>
    <scope>NUCLEOTIDE SEQUENCE [LARGE SCALE GENOMIC DNA]</scope>
    <source>
        <strain evidence="3">cv. HL8</strain>
    </source>
</reference>
<protein>
    <submittedName>
        <fullName evidence="2">Uncharacterized protein</fullName>
    </submittedName>
</protein>
<gene>
    <name evidence="2" type="ORF">CFP56_035892</name>
</gene>
<feature type="region of interest" description="Disordered" evidence="1">
    <location>
        <begin position="26"/>
        <end position="54"/>
    </location>
</feature>
<name>A0AAW0J9U9_QUESU</name>
<proteinExistence type="predicted"/>
<accession>A0AAW0J9U9</accession>
<evidence type="ECO:0000256" key="1">
    <source>
        <dbReference type="SAM" id="MobiDB-lite"/>
    </source>
</evidence>
<sequence length="54" mass="5583">MGAHCLRLGTSSKRRQVGLLSLTLSSPTTLSSTSTPSSNWSPAIAPRRSSAVIG</sequence>
<feature type="compositionally biased region" description="Low complexity" evidence="1">
    <location>
        <begin position="26"/>
        <end position="38"/>
    </location>
</feature>
<organism evidence="2 3">
    <name type="scientific">Quercus suber</name>
    <name type="common">Cork oak</name>
    <dbReference type="NCBI Taxonomy" id="58331"/>
    <lineage>
        <taxon>Eukaryota</taxon>
        <taxon>Viridiplantae</taxon>
        <taxon>Streptophyta</taxon>
        <taxon>Embryophyta</taxon>
        <taxon>Tracheophyta</taxon>
        <taxon>Spermatophyta</taxon>
        <taxon>Magnoliopsida</taxon>
        <taxon>eudicotyledons</taxon>
        <taxon>Gunneridae</taxon>
        <taxon>Pentapetalae</taxon>
        <taxon>rosids</taxon>
        <taxon>fabids</taxon>
        <taxon>Fagales</taxon>
        <taxon>Fagaceae</taxon>
        <taxon>Quercus</taxon>
    </lineage>
</organism>
<evidence type="ECO:0000313" key="2">
    <source>
        <dbReference type="EMBL" id="KAK7823106.1"/>
    </source>
</evidence>
<dbReference type="EMBL" id="PKMF04000645">
    <property type="protein sequence ID" value="KAK7823106.1"/>
    <property type="molecule type" value="Genomic_DNA"/>
</dbReference>
<keyword evidence="3" id="KW-1185">Reference proteome</keyword>